<feature type="domain" description="O-methyltransferase C-terminal" evidence="5">
    <location>
        <begin position="179"/>
        <end position="396"/>
    </location>
</feature>
<dbReference type="Pfam" id="PF00891">
    <property type="entry name" value="Methyltransf_2"/>
    <property type="match status" value="1"/>
</dbReference>
<reference evidence="7 8" key="1">
    <citation type="journal article" date="2024" name="Nat. Commun.">
        <title>Phylogenomics reveals the evolutionary origins of lichenization in chlorophyte algae.</title>
        <authorList>
            <person name="Puginier C."/>
            <person name="Libourel C."/>
            <person name="Otte J."/>
            <person name="Skaloud P."/>
            <person name="Haon M."/>
            <person name="Grisel S."/>
            <person name="Petersen M."/>
            <person name="Berrin J.G."/>
            <person name="Delaux P.M."/>
            <person name="Dal Grande F."/>
            <person name="Keller J."/>
        </authorList>
    </citation>
    <scope>NUCLEOTIDE SEQUENCE [LARGE SCALE GENOMIC DNA]</scope>
    <source>
        <strain evidence="7 8">SAG 2145</strain>
    </source>
</reference>
<evidence type="ECO:0000256" key="4">
    <source>
        <dbReference type="SAM" id="SignalP"/>
    </source>
</evidence>
<proteinExistence type="predicted"/>
<gene>
    <name evidence="7" type="ORF">WJX74_004228</name>
</gene>
<dbReference type="Proteomes" id="UP001438707">
    <property type="component" value="Unassembled WGS sequence"/>
</dbReference>
<organism evidence="7 8">
    <name type="scientific">Apatococcus lobatus</name>
    <dbReference type="NCBI Taxonomy" id="904363"/>
    <lineage>
        <taxon>Eukaryota</taxon>
        <taxon>Viridiplantae</taxon>
        <taxon>Chlorophyta</taxon>
        <taxon>core chlorophytes</taxon>
        <taxon>Trebouxiophyceae</taxon>
        <taxon>Chlorellales</taxon>
        <taxon>Chlorellaceae</taxon>
        <taxon>Apatococcus</taxon>
    </lineage>
</organism>
<dbReference type="SUPFAM" id="SSF53335">
    <property type="entry name" value="S-adenosyl-L-methionine-dependent methyltransferases"/>
    <property type="match status" value="1"/>
</dbReference>
<feature type="signal peptide" evidence="4">
    <location>
        <begin position="1"/>
        <end position="16"/>
    </location>
</feature>
<dbReference type="InterPro" id="IPR036388">
    <property type="entry name" value="WH-like_DNA-bd_sf"/>
</dbReference>
<evidence type="ECO:0000259" key="5">
    <source>
        <dbReference type="Pfam" id="PF00891"/>
    </source>
</evidence>
<dbReference type="GO" id="GO:0032259">
    <property type="term" value="P:methylation"/>
    <property type="evidence" value="ECO:0007669"/>
    <property type="project" value="UniProtKB-KW"/>
</dbReference>
<evidence type="ECO:0000259" key="6">
    <source>
        <dbReference type="Pfam" id="PF08100"/>
    </source>
</evidence>
<evidence type="ECO:0000313" key="7">
    <source>
        <dbReference type="EMBL" id="KAK9822555.1"/>
    </source>
</evidence>
<dbReference type="InterPro" id="IPR001077">
    <property type="entry name" value="COMT_C"/>
</dbReference>
<sequence length="415" mass="45219">MKAVTLLSLCVTACLALAIAVKLGSGIPSEEVLMQPAPDPSNLPWPAVKIGMALGRFVELLPNWVNPPGIQMLQLTAVSHFKATTIKALAELGIADLLANGPKTPQEMAAASGFPGNGDKLYRLLRLSTSSGVFAIHGPLKGSETRFRNNQMSILLRSDHPNTIKYMLMHLAADGDLAWAKLAEGVKTDKLPFELANGMGIWQYFKENPEREQVFSKAMATQDQLMTSTSIKEYDWSSYGHAIDIGGAYGSFIAALMRALPDIKATLFDMPQVADNAKVLWAKDHANLTDRVSFAGGDFFDAQTIPKPGQGKTAYIMRSILHDWDDSSSIKILKTLAAAMKGSQAKLVLIEQVLDDDFVSDLTVRHGFDLHMMAMANGKERTTSEWEALLGQAGFKLNKIFPTKGIQSLIETEPV</sequence>
<dbReference type="GO" id="GO:0008171">
    <property type="term" value="F:O-methyltransferase activity"/>
    <property type="evidence" value="ECO:0007669"/>
    <property type="project" value="InterPro"/>
</dbReference>
<dbReference type="PROSITE" id="PS51683">
    <property type="entry name" value="SAM_OMT_II"/>
    <property type="match status" value="1"/>
</dbReference>
<keyword evidence="3" id="KW-0949">S-adenosyl-L-methionine</keyword>
<dbReference type="EMBL" id="JALJOS010000031">
    <property type="protein sequence ID" value="KAK9822555.1"/>
    <property type="molecule type" value="Genomic_DNA"/>
</dbReference>
<dbReference type="PANTHER" id="PTHR43712">
    <property type="entry name" value="PUTATIVE (AFU_ORTHOLOGUE AFUA_4G14580)-RELATED"/>
    <property type="match status" value="1"/>
</dbReference>
<dbReference type="InterPro" id="IPR012967">
    <property type="entry name" value="COMT_dimerisation"/>
</dbReference>
<feature type="domain" description="O-methyltransferase dimerisation" evidence="6">
    <location>
        <begin position="82"/>
        <end position="156"/>
    </location>
</feature>
<dbReference type="Gene3D" id="3.40.50.150">
    <property type="entry name" value="Vaccinia Virus protein VP39"/>
    <property type="match status" value="1"/>
</dbReference>
<dbReference type="InterPro" id="IPR036390">
    <property type="entry name" value="WH_DNA-bd_sf"/>
</dbReference>
<dbReference type="PANTHER" id="PTHR43712:SF2">
    <property type="entry name" value="O-METHYLTRANSFERASE CICE"/>
    <property type="match status" value="1"/>
</dbReference>
<evidence type="ECO:0000256" key="1">
    <source>
        <dbReference type="ARBA" id="ARBA00022603"/>
    </source>
</evidence>
<evidence type="ECO:0000256" key="2">
    <source>
        <dbReference type="ARBA" id="ARBA00022679"/>
    </source>
</evidence>
<dbReference type="Pfam" id="PF08100">
    <property type="entry name" value="Dimerisation"/>
    <property type="match status" value="1"/>
</dbReference>
<accession>A0AAW1QM19</accession>
<dbReference type="GO" id="GO:0046983">
    <property type="term" value="F:protein dimerization activity"/>
    <property type="evidence" value="ECO:0007669"/>
    <property type="project" value="InterPro"/>
</dbReference>
<keyword evidence="2" id="KW-0808">Transferase</keyword>
<protein>
    <submittedName>
        <fullName evidence="7">Uncharacterized protein</fullName>
    </submittedName>
</protein>
<keyword evidence="8" id="KW-1185">Reference proteome</keyword>
<dbReference type="SUPFAM" id="SSF46785">
    <property type="entry name" value="Winged helix' DNA-binding domain"/>
    <property type="match status" value="1"/>
</dbReference>
<dbReference type="InterPro" id="IPR016461">
    <property type="entry name" value="COMT-like"/>
</dbReference>
<evidence type="ECO:0000313" key="8">
    <source>
        <dbReference type="Proteomes" id="UP001438707"/>
    </source>
</evidence>
<keyword evidence="1" id="KW-0489">Methyltransferase</keyword>
<name>A0AAW1QM19_9CHLO</name>
<dbReference type="InterPro" id="IPR029063">
    <property type="entry name" value="SAM-dependent_MTases_sf"/>
</dbReference>
<evidence type="ECO:0000256" key="3">
    <source>
        <dbReference type="ARBA" id="ARBA00022691"/>
    </source>
</evidence>
<keyword evidence="4" id="KW-0732">Signal</keyword>
<dbReference type="Gene3D" id="1.10.10.10">
    <property type="entry name" value="Winged helix-like DNA-binding domain superfamily/Winged helix DNA-binding domain"/>
    <property type="match status" value="1"/>
</dbReference>
<dbReference type="AlphaFoldDB" id="A0AAW1QM19"/>
<feature type="chain" id="PRO_5043833671" evidence="4">
    <location>
        <begin position="17"/>
        <end position="415"/>
    </location>
</feature>
<comment type="caution">
    <text evidence="7">The sequence shown here is derived from an EMBL/GenBank/DDBJ whole genome shotgun (WGS) entry which is preliminary data.</text>
</comment>